<keyword evidence="2" id="KW-0879">Wnt signaling pathway</keyword>
<dbReference type="GO" id="GO:0016055">
    <property type="term" value="P:Wnt signaling pathway"/>
    <property type="evidence" value="ECO:0007669"/>
    <property type="project" value="UniProtKB-KW"/>
</dbReference>
<feature type="repeat" description="ARM" evidence="3">
    <location>
        <begin position="206"/>
        <end position="240"/>
    </location>
</feature>
<dbReference type="GO" id="GO:0005881">
    <property type="term" value="C:cytoplasmic microtubule"/>
    <property type="evidence" value="ECO:0007669"/>
    <property type="project" value="TreeGrafter"/>
</dbReference>
<dbReference type="SMART" id="SM00185">
    <property type="entry name" value="ARM"/>
    <property type="match status" value="6"/>
</dbReference>
<dbReference type="GO" id="GO:0090090">
    <property type="term" value="P:negative regulation of canonical Wnt signaling pathway"/>
    <property type="evidence" value="ECO:0007669"/>
    <property type="project" value="TreeGrafter"/>
</dbReference>
<dbReference type="GO" id="GO:0008017">
    <property type="term" value="F:microtubule binding"/>
    <property type="evidence" value="ECO:0007669"/>
    <property type="project" value="TreeGrafter"/>
</dbReference>
<feature type="compositionally biased region" description="Basic and acidic residues" evidence="4">
    <location>
        <begin position="704"/>
        <end position="717"/>
    </location>
</feature>
<dbReference type="InterPro" id="IPR026818">
    <property type="entry name" value="Apc_fam"/>
</dbReference>
<proteinExistence type="inferred from homology"/>
<dbReference type="GO" id="GO:0007399">
    <property type="term" value="P:nervous system development"/>
    <property type="evidence" value="ECO:0007669"/>
    <property type="project" value="TreeGrafter"/>
</dbReference>
<evidence type="ECO:0000313" key="5">
    <source>
        <dbReference type="EMBL" id="CAB0016807.1"/>
    </source>
</evidence>
<evidence type="ECO:0000256" key="1">
    <source>
        <dbReference type="ARBA" id="ARBA00009051"/>
    </source>
</evidence>
<dbReference type="FunFam" id="1.25.10.10:FF:001248">
    <property type="entry name" value="Adenomatous polyposis coli protein, putative"/>
    <property type="match status" value="1"/>
</dbReference>
<gene>
    <name evidence="5" type="ORF">NTEN_LOCUS20935</name>
</gene>
<keyword evidence="6" id="KW-1185">Reference proteome</keyword>
<dbReference type="GO" id="GO:0001708">
    <property type="term" value="P:cell fate specification"/>
    <property type="evidence" value="ECO:0007669"/>
    <property type="project" value="TreeGrafter"/>
</dbReference>
<dbReference type="GO" id="GO:0016477">
    <property type="term" value="P:cell migration"/>
    <property type="evidence" value="ECO:0007669"/>
    <property type="project" value="TreeGrafter"/>
</dbReference>
<dbReference type="GO" id="GO:0007026">
    <property type="term" value="P:negative regulation of microtubule depolymerization"/>
    <property type="evidence" value="ECO:0007669"/>
    <property type="project" value="TreeGrafter"/>
</dbReference>
<dbReference type="Proteomes" id="UP000479000">
    <property type="component" value="Unassembled WGS sequence"/>
</dbReference>
<feature type="region of interest" description="Disordered" evidence="4">
    <location>
        <begin position="423"/>
        <end position="456"/>
    </location>
</feature>
<feature type="compositionally biased region" description="Polar residues" evidence="4">
    <location>
        <begin position="423"/>
        <end position="435"/>
    </location>
</feature>
<accession>A0A6H5HJV1</accession>
<evidence type="ECO:0000256" key="4">
    <source>
        <dbReference type="SAM" id="MobiDB-lite"/>
    </source>
</evidence>
<dbReference type="InterPro" id="IPR016024">
    <property type="entry name" value="ARM-type_fold"/>
</dbReference>
<dbReference type="GO" id="GO:0016342">
    <property type="term" value="C:catenin complex"/>
    <property type="evidence" value="ECO:0007669"/>
    <property type="project" value="TreeGrafter"/>
</dbReference>
<dbReference type="Pfam" id="PF18797">
    <property type="entry name" value="APC_rep"/>
    <property type="match status" value="1"/>
</dbReference>
<dbReference type="GO" id="GO:0030877">
    <property type="term" value="C:beta-catenin destruction complex"/>
    <property type="evidence" value="ECO:0007669"/>
    <property type="project" value="TreeGrafter"/>
</dbReference>
<feature type="compositionally biased region" description="Polar residues" evidence="4">
    <location>
        <begin position="673"/>
        <end position="683"/>
    </location>
</feature>
<feature type="region of interest" description="Disordered" evidence="4">
    <location>
        <begin position="381"/>
        <end position="405"/>
    </location>
</feature>
<dbReference type="InterPro" id="IPR000225">
    <property type="entry name" value="Armadillo"/>
</dbReference>
<organism evidence="5 6">
    <name type="scientific">Nesidiocoris tenuis</name>
    <dbReference type="NCBI Taxonomy" id="355587"/>
    <lineage>
        <taxon>Eukaryota</taxon>
        <taxon>Metazoa</taxon>
        <taxon>Ecdysozoa</taxon>
        <taxon>Arthropoda</taxon>
        <taxon>Hexapoda</taxon>
        <taxon>Insecta</taxon>
        <taxon>Pterygota</taxon>
        <taxon>Neoptera</taxon>
        <taxon>Paraneoptera</taxon>
        <taxon>Hemiptera</taxon>
        <taxon>Heteroptera</taxon>
        <taxon>Panheteroptera</taxon>
        <taxon>Cimicomorpha</taxon>
        <taxon>Miridae</taxon>
        <taxon>Dicyphina</taxon>
        <taxon>Nesidiocoris</taxon>
    </lineage>
</organism>
<dbReference type="AlphaFoldDB" id="A0A6H5HJV1"/>
<dbReference type="EMBL" id="CADCXU010030602">
    <property type="protein sequence ID" value="CAB0016807.1"/>
    <property type="molecule type" value="Genomic_DNA"/>
</dbReference>
<dbReference type="Pfam" id="PF00514">
    <property type="entry name" value="Arm"/>
    <property type="match status" value="1"/>
</dbReference>
<dbReference type="PANTHER" id="PTHR12607:SF12">
    <property type="entry name" value="APC-LIKE, ISOFORM A-RELATED"/>
    <property type="match status" value="1"/>
</dbReference>
<dbReference type="OrthoDB" id="5918429at2759"/>
<name>A0A6H5HJV1_9HEMI</name>
<dbReference type="PANTHER" id="PTHR12607">
    <property type="entry name" value="ADENOMATOUS POLYPOSIS COLI PROTEIN FAMILY"/>
    <property type="match status" value="1"/>
</dbReference>
<evidence type="ECO:0000256" key="2">
    <source>
        <dbReference type="ARBA" id="ARBA00022687"/>
    </source>
</evidence>
<dbReference type="SUPFAM" id="SSF48371">
    <property type="entry name" value="ARM repeat"/>
    <property type="match status" value="1"/>
</dbReference>
<protein>
    <submittedName>
        <fullName evidence="5">Uncharacterized protein</fullName>
    </submittedName>
</protein>
<dbReference type="PROSITE" id="PS50176">
    <property type="entry name" value="ARM_REPEAT"/>
    <property type="match status" value="1"/>
</dbReference>
<dbReference type="Gene3D" id="1.25.10.10">
    <property type="entry name" value="Leucine-rich Repeat Variant"/>
    <property type="match status" value="1"/>
</dbReference>
<dbReference type="GO" id="GO:0008013">
    <property type="term" value="F:beta-catenin binding"/>
    <property type="evidence" value="ECO:0007669"/>
    <property type="project" value="InterPro"/>
</dbReference>
<sequence length="794" mass="85581">MVHCHGDDKRGRREARVLRLLDQVSSYCDTLSAGGNDSHVEDAHPGPAIAALMKLSFDEEHRLAMCQLGAIYVVARLVQVEAPYQAECCITLKRYAGMALTNLTFGDGNNKALLCSMKPFMSALVAQLGSTSEDLVQVTASVLRNLSWRADAASKQSLREVGSVPALVKASMTAKREPTMKSVLSALWNLSAHCNINKVDICGVEGALQYLVQMLNYQSTSKTLAVVENAGGILRNISSHIAVREDYRKIIRDQNCLAILLRQLQSASLTVVSNACGTLWNLSARCATDQRALVALGAVPMLTSLAHSRHRMIAMGASAALKNLLPIRLAQQQASTPSAKATVLETPLMFSRCSSLGSLSSCEQQDDCRSSGVSEFRAVAAPTPPVDKSSPPSSLDPEVPTGDDVALGEQEDQDLLMQVISSGLPTAHSGSSNSAKVADSLPKDTDTWADDTSSYPSVSVTIPAVESYNSDDDEKTERDEATLVGDTGVIKLGSGKVALISHLDMEESYQNLENVQPPSNMASMISLYGSGTGSMNEKELAKNDFELHGSMQSLQELEMVQPPSGMNSIISLTCSLETDRKHRVLTRADSLLENVKPPTEMDEIPDLDNSILSVASICSEVADSLEDLTLEATPPSQRKAAAKKRELGKFRYNTYVVNKNADKKPTTAPIQPCQPSLDTSKSTESLDEAGPPSPKTKINPKQRRLADRERFRTRTIHDGPPPVDRLSSVESECQSSEGAVSPVGPASESTSEADDPPRPIVTKPPEVSVQNLLEYQGEENPVDKPEEGALLIKR</sequence>
<evidence type="ECO:0000256" key="3">
    <source>
        <dbReference type="PROSITE-ProRule" id="PRU00259"/>
    </source>
</evidence>
<feature type="compositionally biased region" description="Polar residues" evidence="4">
    <location>
        <begin position="728"/>
        <end position="738"/>
    </location>
</feature>
<evidence type="ECO:0000313" key="6">
    <source>
        <dbReference type="Proteomes" id="UP000479000"/>
    </source>
</evidence>
<dbReference type="InterPro" id="IPR041257">
    <property type="entry name" value="APC_rep"/>
</dbReference>
<reference evidence="5 6" key="1">
    <citation type="submission" date="2020-02" db="EMBL/GenBank/DDBJ databases">
        <authorList>
            <person name="Ferguson B K."/>
        </authorList>
    </citation>
    <scope>NUCLEOTIDE SEQUENCE [LARGE SCALE GENOMIC DNA]</scope>
</reference>
<comment type="similarity">
    <text evidence="1">Belongs to the adenomatous polyposis coli (APC) family.</text>
</comment>
<feature type="region of interest" description="Disordered" evidence="4">
    <location>
        <begin position="662"/>
        <end position="794"/>
    </location>
</feature>
<dbReference type="InterPro" id="IPR011989">
    <property type="entry name" value="ARM-like"/>
</dbReference>
<dbReference type="GO" id="GO:0007389">
    <property type="term" value="P:pattern specification process"/>
    <property type="evidence" value="ECO:0007669"/>
    <property type="project" value="TreeGrafter"/>
</dbReference>